<dbReference type="InterPro" id="IPR011063">
    <property type="entry name" value="TilS/TtcA_N"/>
</dbReference>
<keyword evidence="3 8" id="KW-0436">Ligase</keyword>
<dbReference type="InterPro" id="IPR015262">
    <property type="entry name" value="tRNA_Ile_lys_synt_subst-bd"/>
</dbReference>
<comment type="subcellular location">
    <subcellularLocation>
        <location evidence="1 8">Cytoplasm</location>
    </subcellularLocation>
</comment>
<comment type="similarity">
    <text evidence="8">Belongs to the tRNA(Ile)-lysidine synthase family.</text>
</comment>
<reference evidence="11" key="1">
    <citation type="journal article" date="2019" name="Int. J. Syst. Evol. Microbiol.">
        <title>The Global Catalogue of Microorganisms (GCM) 10K type strain sequencing project: providing services to taxonomists for standard genome sequencing and annotation.</title>
        <authorList>
            <consortium name="The Broad Institute Genomics Platform"/>
            <consortium name="The Broad Institute Genome Sequencing Center for Infectious Disease"/>
            <person name="Wu L."/>
            <person name="Ma J."/>
        </authorList>
    </citation>
    <scope>NUCLEOTIDE SEQUENCE [LARGE SCALE GENOMIC DNA]</scope>
    <source>
        <strain evidence="11">CGMCC 1.8860</strain>
    </source>
</reference>
<dbReference type="InterPro" id="IPR012796">
    <property type="entry name" value="Lysidine-tRNA-synth_C"/>
</dbReference>
<keyword evidence="4 8" id="KW-0819">tRNA processing</keyword>
<accession>A0ABQ2PPF7</accession>
<comment type="function">
    <text evidence="8">Ligates lysine onto the cytidine present at position 34 of the AUA codon-specific tRNA(Ile) that contains the anticodon CAU, in an ATP-dependent manner. Cytidine is converted to lysidine, thus changing the amino acid specificity of the tRNA from methionine to isoleucine.</text>
</comment>
<evidence type="ECO:0000256" key="5">
    <source>
        <dbReference type="ARBA" id="ARBA00022741"/>
    </source>
</evidence>
<protein>
    <recommendedName>
        <fullName evidence="8">tRNA(Ile)-lysidine synthase</fullName>
        <ecNumber evidence="8">6.3.4.19</ecNumber>
    </recommendedName>
    <alternativeName>
        <fullName evidence="8">tRNA(Ile)-2-lysyl-cytidine synthase</fullName>
    </alternativeName>
    <alternativeName>
        <fullName evidence="8">tRNA(Ile)-lysidine synthetase</fullName>
    </alternativeName>
</protein>
<evidence type="ECO:0000256" key="6">
    <source>
        <dbReference type="ARBA" id="ARBA00022840"/>
    </source>
</evidence>
<dbReference type="Pfam" id="PF09179">
    <property type="entry name" value="TilS"/>
    <property type="match status" value="1"/>
</dbReference>
<dbReference type="PANTHER" id="PTHR43033">
    <property type="entry name" value="TRNA(ILE)-LYSIDINE SYNTHASE-RELATED"/>
    <property type="match status" value="1"/>
</dbReference>
<comment type="caution">
    <text evidence="8">Lacks conserved residue(s) required for the propagation of feature annotation.</text>
</comment>
<dbReference type="SMART" id="SM00977">
    <property type="entry name" value="TilS_C"/>
    <property type="match status" value="1"/>
</dbReference>
<dbReference type="Proteomes" id="UP000621859">
    <property type="component" value="Unassembled WGS sequence"/>
</dbReference>
<comment type="catalytic activity">
    <reaction evidence="7 8">
        <text>cytidine(34) in tRNA(Ile2) + L-lysine + ATP = lysidine(34) in tRNA(Ile2) + AMP + diphosphate + H(+)</text>
        <dbReference type="Rhea" id="RHEA:43744"/>
        <dbReference type="Rhea" id="RHEA-COMP:10625"/>
        <dbReference type="Rhea" id="RHEA-COMP:10670"/>
        <dbReference type="ChEBI" id="CHEBI:15378"/>
        <dbReference type="ChEBI" id="CHEBI:30616"/>
        <dbReference type="ChEBI" id="CHEBI:32551"/>
        <dbReference type="ChEBI" id="CHEBI:33019"/>
        <dbReference type="ChEBI" id="CHEBI:82748"/>
        <dbReference type="ChEBI" id="CHEBI:83665"/>
        <dbReference type="ChEBI" id="CHEBI:456215"/>
        <dbReference type="EC" id="6.3.4.19"/>
    </reaction>
</comment>
<organism evidence="10 11">
    <name type="scientific">Silvimonas amylolytica</name>
    <dbReference type="NCBI Taxonomy" id="449663"/>
    <lineage>
        <taxon>Bacteria</taxon>
        <taxon>Pseudomonadati</taxon>
        <taxon>Pseudomonadota</taxon>
        <taxon>Betaproteobacteria</taxon>
        <taxon>Neisseriales</taxon>
        <taxon>Chitinibacteraceae</taxon>
        <taxon>Silvimonas</taxon>
    </lineage>
</organism>
<dbReference type="CDD" id="cd01992">
    <property type="entry name" value="TilS_N"/>
    <property type="match status" value="1"/>
</dbReference>
<evidence type="ECO:0000256" key="1">
    <source>
        <dbReference type="ARBA" id="ARBA00004496"/>
    </source>
</evidence>
<dbReference type="InterPro" id="IPR014729">
    <property type="entry name" value="Rossmann-like_a/b/a_fold"/>
</dbReference>
<keyword evidence="11" id="KW-1185">Reference proteome</keyword>
<dbReference type="SUPFAM" id="SSF52402">
    <property type="entry name" value="Adenine nucleotide alpha hydrolases-like"/>
    <property type="match status" value="1"/>
</dbReference>
<dbReference type="SUPFAM" id="SSF82829">
    <property type="entry name" value="MesJ substrate recognition domain-like"/>
    <property type="match status" value="1"/>
</dbReference>
<dbReference type="Pfam" id="PF01171">
    <property type="entry name" value="ATP_bind_3"/>
    <property type="match status" value="1"/>
</dbReference>
<evidence type="ECO:0000313" key="10">
    <source>
        <dbReference type="EMBL" id="GGP27499.1"/>
    </source>
</evidence>
<name>A0ABQ2PPF7_9NEIS</name>
<gene>
    <name evidence="8 10" type="primary">tilS</name>
    <name evidence="10" type="ORF">GCM10010971_33180</name>
</gene>
<dbReference type="EC" id="6.3.4.19" evidence="8"/>
<keyword evidence="2 8" id="KW-0963">Cytoplasm</keyword>
<sequence>MLLHLLAAARSTLPFELTAIHVHHGLSAHADDWAAFAHDYAASLGVACVVERVTLAQRRTHGIEAAARHARYAAFAAARVDVMVTAHHQGDQVETVLLNLLRGSGLPGLAAMPVSRPLGDCTTLLRPLLDVPRAALLAYAQAHELRWVEDESNQQTDFDRNFLRHKVIPVAQEAFPSLAQSITRSARHIAEAQALLDELAQGDLAHCVVEGAFVLNGPLTPLRLRHALRHWLAGQGLVLDTRAFDELWRTATQAAGDSQPALIWRKQAVRRYRDRLYVTRADVQSGPIQALNWLDGAPTTTSAWCGQLTWQSVEKGGIATRHLAAGFELAPWQGARTIRLRADGPAQQLKTLAQTLGIAPWVRSTTPLLVAGDQLLAWPGVGVAAAFQSAESEAGWLPVWQAD</sequence>
<evidence type="ECO:0000256" key="3">
    <source>
        <dbReference type="ARBA" id="ARBA00022598"/>
    </source>
</evidence>
<dbReference type="HAMAP" id="MF_01161">
    <property type="entry name" value="tRNA_Ile_lys_synt"/>
    <property type="match status" value="1"/>
</dbReference>
<dbReference type="InterPro" id="IPR012795">
    <property type="entry name" value="tRNA_Ile_lys_synt_N"/>
</dbReference>
<evidence type="ECO:0000259" key="9">
    <source>
        <dbReference type="SMART" id="SM00977"/>
    </source>
</evidence>
<dbReference type="NCBIfam" id="TIGR02432">
    <property type="entry name" value="lysidine_TilS_N"/>
    <property type="match status" value="1"/>
</dbReference>
<feature type="domain" description="Lysidine-tRNA(Ile) synthetase C-terminal" evidence="9">
    <location>
        <begin position="327"/>
        <end position="400"/>
    </location>
</feature>
<evidence type="ECO:0000256" key="2">
    <source>
        <dbReference type="ARBA" id="ARBA00022490"/>
    </source>
</evidence>
<evidence type="ECO:0000256" key="4">
    <source>
        <dbReference type="ARBA" id="ARBA00022694"/>
    </source>
</evidence>
<evidence type="ECO:0000256" key="8">
    <source>
        <dbReference type="HAMAP-Rule" id="MF_01161"/>
    </source>
</evidence>
<evidence type="ECO:0000313" key="11">
    <source>
        <dbReference type="Proteomes" id="UP000621859"/>
    </source>
</evidence>
<dbReference type="SUPFAM" id="SSF56037">
    <property type="entry name" value="PheT/TilS domain"/>
    <property type="match status" value="1"/>
</dbReference>
<proteinExistence type="inferred from homology"/>
<dbReference type="Gene3D" id="1.20.59.20">
    <property type="match status" value="1"/>
</dbReference>
<keyword evidence="5" id="KW-0547">Nucleotide-binding</keyword>
<comment type="caution">
    <text evidence="10">The sequence shown here is derived from an EMBL/GenBank/DDBJ whole genome shotgun (WGS) entry which is preliminary data.</text>
</comment>
<dbReference type="InterPro" id="IPR012094">
    <property type="entry name" value="tRNA_Ile_lys_synt"/>
</dbReference>
<evidence type="ECO:0000256" key="7">
    <source>
        <dbReference type="ARBA" id="ARBA00048539"/>
    </source>
</evidence>
<dbReference type="EMBL" id="BMLY01000006">
    <property type="protein sequence ID" value="GGP27499.1"/>
    <property type="molecule type" value="Genomic_DNA"/>
</dbReference>
<keyword evidence="6" id="KW-0067">ATP-binding</keyword>
<dbReference type="Gene3D" id="3.40.50.620">
    <property type="entry name" value="HUPs"/>
    <property type="match status" value="1"/>
</dbReference>
<dbReference type="PANTHER" id="PTHR43033:SF1">
    <property type="entry name" value="TRNA(ILE)-LYSIDINE SYNTHASE-RELATED"/>
    <property type="match status" value="1"/>
</dbReference>
<dbReference type="Pfam" id="PF11734">
    <property type="entry name" value="TilS_C"/>
    <property type="match status" value="1"/>
</dbReference>